<evidence type="ECO:0000313" key="2">
    <source>
        <dbReference type="Proteomes" id="UP001324794"/>
    </source>
</evidence>
<organism evidence="1 2">
    <name type="scientific">Vreelandella neptunia</name>
    <dbReference type="NCBI Taxonomy" id="115551"/>
    <lineage>
        <taxon>Bacteria</taxon>
        <taxon>Pseudomonadati</taxon>
        <taxon>Pseudomonadota</taxon>
        <taxon>Gammaproteobacteria</taxon>
        <taxon>Oceanospirillales</taxon>
        <taxon>Halomonadaceae</taxon>
        <taxon>Vreelandella</taxon>
    </lineage>
</organism>
<dbReference type="InterPro" id="IPR010836">
    <property type="entry name" value="SapC"/>
</dbReference>
<reference evidence="1 2" key="1">
    <citation type="submission" date="2023-11" db="EMBL/GenBank/DDBJ databases">
        <title>MicrobeMod: A computational toolkit for identifying prokaryotic methylation and restriction-modification with nanopore sequencing.</title>
        <authorList>
            <person name="Crits-Christoph A."/>
            <person name="Kang S.C."/>
            <person name="Lee H."/>
            <person name="Ostrov N."/>
        </authorList>
    </citation>
    <scope>NUCLEOTIDE SEQUENCE [LARGE SCALE GENOMIC DNA]</scope>
    <source>
        <strain evidence="1 2">ATCC BAA-805</strain>
    </source>
</reference>
<keyword evidence="2" id="KW-1185">Reference proteome</keyword>
<dbReference type="Proteomes" id="UP001324794">
    <property type="component" value="Chromosome"/>
</dbReference>
<protein>
    <submittedName>
        <fullName evidence="1">SapC family protein</fullName>
    </submittedName>
</protein>
<dbReference type="Pfam" id="PF07277">
    <property type="entry name" value="SapC"/>
    <property type="match status" value="1"/>
</dbReference>
<dbReference type="RefSeq" id="WP_223289029.1">
    <property type="nucleotide sequence ID" value="NZ_CP140255.1"/>
</dbReference>
<accession>A0ABZ0YQT0</accession>
<proteinExistence type="predicted"/>
<gene>
    <name evidence="1" type="ORF">SR894_06070</name>
</gene>
<evidence type="ECO:0000313" key="1">
    <source>
        <dbReference type="EMBL" id="WQH14103.1"/>
    </source>
</evidence>
<sequence length="259" mass="28398">MPQWIALSPSQHAGLGYLPRDGYHFADQLNVAGILLAELPKLLPHYVVVLLKEGEHFQPMVLLGVGERNLYVAPNGKWLGTYVPASLRGYPFTLANSEQPGEKVFAIDADHLSENQGDALFDDEGKLAGTAAQTLDFLTQCDRNRAATQQACDALQRAGVIEQWPLTIERGEGQEPLTVNGLYRINEAALINLEADVFATLKGAPMALAYAQMFSMGQLNQLADRAKFHAEHGATQEVPENLDSVLDGMDDDDLMFDFD</sequence>
<dbReference type="EMBL" id="CP140255">
    <property type="protein sequence ID" value="WQH14103.1"/>
    <property type="molecule type" value="Genomic_DNA"/>
</dbReference>
<name>A0ABZ0YQT0_9GAMM</name>